<dbReference type="Pfam" id="PF01370">
    <property type="entry name" value="Epimerase"/>
    <property type="match status" value="1"/>
</dbReference>
<evidence type="ECO:0000313" key="3">
    <source>
        <dbReference type="EMBL" id="MBN8662536.1"/>
    </source>
</evidence>
<evidence type="ECO:0000256" key="1">
    <source>
        <dbReference type="ARBA" id="ARBA00007637"/>
    </source>
</evidence>
<comment type="similarity">
    <text evidence="1">Belongs to the NAD(P)-dependent epimerase/dehydratase family.</text>
</comment>
<dbReference type="PANTHER" id="PTHR43000">
    <property type="entry name" value="DTDP-D-GLUCOSE 4,6-DEHYDRATASE-RELATED"/>
    <property type="match status" value="1"/>
</dbReference>
<dbReference type="Proteomes" id="UP000664277">
    <property type="component" value="Unassembled WGS sequence"/>
</dbReference>
<organism evidence="3 4">
    <name type="scientific">Candidatus Obscuribacter phosphatis</name>
    <dbReference type="NCBI Taxonomy" id="1906157"/>
    <lineage>
        <taxon>Bacteria</taxon>
        <taxon>Bacillati</taxon>
        <taxon>Candidatus Melainabacteria</taxon>
        <taxon>Candidatus Obscuribacterales</taxon>
        <taxon>Candidatus Obscuribacteraceae</taxon>
        <taxon>Candidatus Obscuribacter</taxon>
    </lineage>
</organism>
<dbReference type="InterPro" id="IPR001509">
    <property type="entry name" value="Epimerase_deHydtase"/>
</dbReference>
<sequence>MSLAIVTGTPGWLGNRLLETLLTGMPEVAALKEVKSEKVRALCLPNLIEDGKLKELVKEAAGSLELVKGDLAATDPQGHNLHQLFKNAEGATVFHVAGIIHPSRGVKEFYDVNVEGTRRMLDEAKKQGVKRFIHVSSNSPIGVAKAGSTVFDENSPYNPYMNYGKSKKLAEDLVNEAGREGKLETVIIRPPWFYGIGQPARQTLFFTMVKNGKAPIVGSGENLRSMAYVDNICQGLLLCQKVKEAAGRTYWIADQEPYKMNFIVDTIEKVLSQDFNIKCKGTRMHLPDLASEVALGIDATLQGLGLYHQKFHVLSEMNKNIACSVALAGKELGYKPTIALEEGMRRSIDWVLKNGQSI</sequence>
<dbReference type="EMBL" id="JAFLCK010000042">
    <property type="protein sequence ID" value="MBN8662536.1"/>
    <property type="molecule type" value="Genomic_DNA"/>
</dbReference>
<dbReference type="Gene3D" id="3.40.50.720">
    <property type="entry name" value="NAD(P)-binding Rossmann-like Domain"/>
    <property type="match status" value="1"/>
</dbReference>
<comment type="caution">
    <text evidence="3">The sequence shown here is derived from an EMBL/GenBank/DDBJ whole genome shotgun (WGS) entry which is preliminary data.</text>
</comment>
<feature type="domain" description="NAD-dependent epimerase/dehydratase" evidence="2">
    <location>
        <begin position="5"/>
        <end position="252"/>
    </location>
</feature>
<dbReference type="AlphaFoldDB" id="A0A8J7PAK8"/>
<dbReference type="InterPro" id="IPR036291">
    <property type="entry name" value="NAD(P)-bd_dom_sf"/>
</dbReference>
<protein>
    <submittedName>
        <fullName evidence="3">NAD(P)-dependent oxidoreductase</fullName>
    </submittedName>
</protein>
<proteinExistence type="inferred from homology"/>
<dbReference type="SUPFAM" id="SSF51735">
    <property type="entry name" value="NAD(P)-binding Rossmann-fold domains"/>
    <property type="match status" value="1"/>
</dbReference>
<evidence type="ECO:0000313" key="4">
    <source>
        <dbReference type="Proteomes" id="UP000664277"/>
    </source>
</evidence>
<gene>
    <name evidence="3" type="ORF">J0M35_19365</name>
</gene>
<accession>A0A8J7PAK8</accession>
<reference evidence="3" key="1">
    <citation type="submission" date="2021-02" db="EMBL/GenBank/DDBJ databases">
        <title>Genome-Resolved Metagenomics of a Microbial Community Performing Photosynthetic Biological Nutrient Removal.</title>
        <authorList>
            <person name="Mcdaniel E.A."/>
        </authorList>
    </citation>
    <scope>NUCLEOTIDE SEQUENCE</scope>
    <source>
        <strain evidence="3">UWPOB_OBS1</strain>
    </source>
</reference>
<evidence type="ECO:0000259" key="2">
    <source>
        <dbReference type="Pfam" id="PF01370"/>
    </source>
</evidence>
<name>A0A8J7PAK8_9BACT</name>